<dbReference type="FunFam" id="1.20.140.10:FF:000001">
    <property type="entry name" value="Acyl-CoA dehydrogenase"/>
    <property type="match status" value="1"/>
</dbReference>
<proteinExistence type="inferred from homology"/>
<evidence type="ECO:0000256" key="5">
    <source>
        <dbReference type="ARBA" id="ARBA00022827"/>
    </source>
</evidence>
<evidence type="ECO:0000256" key="3">
    <source>
        <dbReference type="ARBA" id="ARBA00009347"/>
    </source>
</evidence>
<dbReference type="GO" id="GO:0033539">
    <property type="term" value="P:fatty acid beta-oxidation using acyl-CoA dehydrogenase"/>
    <property type="evidence" value="ECO:0007669"/>
    <property type="project" value="TreeGrafter"/>
</dbReference>
<dbReference type="PIRSF" id="PIRSF016578">
    <property type="entry name" value="HsaA"/>
    <property type="match status" value="1"/>
</dbReference>
<comment type="function">
    <text evidence="7">Catalyzes the dehydrogenation at the alpha-beta position of ACP-bound acyl chains. This results in the introduction of a double bond in the lipidic chain, which is further transferred to the epsilon-amino group of lysine residue in the mycobactin core by MbtK.</text>
</comment>
<dbReference type="InterPro" id="IPR046373">
    <property type="entry name" value="Acyl-CoA_Oxase/DH_mid-dom_sf"/>
</dbReference>
<gene>
    <name evidence="14" type="ORF">FXF69_24355</name>
</gene>
<evidence type="ECO:0000256" key="1">
    <source>
        <dbReference type="ARBA" id="ARBA00001974"/>
    </source>
</evidence>
<accession>A0A5D0NIR1</accession>
<dbReference type="GO" id="GO:0003995">
    <property type="term" value="F:acyl-CoA dehydrogenase activity"/>
    <property type="evidence" value="ECO:0007669"/>
    <property type="project" value="InterPro"/>
</dbReference>
<dbReference type="Gene3D" id="2.40.110.10">
    <property type="entry name" value="Butyryl-CoA Dehydrogenase, subunit A, domain 2"/>
    <property type="match status" value="1"/>
</dbReference>
<evidence type="ECO:0000256" key="7">
    <source>
        <dbReference type="ARBA" id="ARBA00037085"/>
    </source>
</evidence>
<keyword evidence="5 10" id="KW-0274">FAD</keyword>
<keyword evidence="6 10" id="KW-0560">Oxidoreductase</keyword>
<feature type="domain" description="Acyl-CoA oxidase/dehydrogenase middle" evidence="12">
    <location>
        <begin position="126"/>
        <end position="220"/>
    </location>
</feature>
<dbReference type="EMBL" id="VSFG01000005">
    <property type="protein sequence ID" value="TYB44091.1"/>
    <property type="molecule type" value="Genomic_DNA"/>
</dbReference>
<name>A0A5D0NIR1_9ACTN</name>
<dbReference type="SUPFAM" id="SSF47203">
    <property type="entry name" value="Acyl-CoA dehydrogenase C-terminal domain-like"/>
    <property type="match status" value="1"/>
</dbReference>
<evidence type="ECO:0000256" key="10">
    <source>
        <dbReference type="RuleBase" id="RU362125"/>
    </source>
</evidence>
<evidence type="ECO:0000259" key="13">
    <source>
        <dbReference type="Pfam" id="PF02771"/>
    </source>
</evidence>
<dbReference type="STRING" id="1220554.GCA_001552135_06116"/>
<dbReference type="InterPro" id="IPR036250">
    <property type="entry name" value="AcylCo_DH-like_C"/>
</dbReference>
<comment type="pathway">
    <text evidence="2">Siderophore biosynthesis; mycobactin biosynthesis.</text>
</comment>
<dbReference type="Gene3D" id="1.20.140.10">
    <property type="entry name" value="Butyryl-CoA Dehydrogenase, subunit A, domain 3"/>
    <property type="match status" value="1"/>
</dbReference>
<dbReference type="GO" id="GO:0005737">
    <property type="term" value="C:cytoplasm"/>
    <property type="evidence" value="ECO:0007669"/>
    <property type="project" value="TreeGrafter"/>
</dbReference>
<dbReference type="InterPro" id="IPR006091">
    <property type="entry name" value="Acyl-CoA_Oxase/DH_mid-dom"/>
</dbReference>
<dbReference type="InterPro" id="IPR013786">
    <property type="entry name" value="AcylCoA_DH/ox_N"/>
</dbReference>
<dbReference type="InterPro" id="IPR006089">
    <property type="entry name" value="Acyl-CoA_DH_CS"/>
</dbReference>
<dbReference type="PANTHER" id="PTHR48083:SF20">
    <property type="entry name" value="LONG-CHAIN SPECIFIC ACYL-COA DEHYDROGENASE, MITOCHONDRIAL"/>
    <property type="match status" value="1"/>
</dbReference>
<evidence type="ECO:0000256" key="6">
    <source>
        <dbReference type="ARBA" id="ARBA00023002"/>
    </source>
</evidence>
<evidence type="ECO:0000256" key="9">
    <source>
        <dbReference type="ARBA" id="ARBA00042660"/>
    </source>
</evidence>
<dbReference type="Pfam" id="PF02771">
    <property type="entry name" value="Acyl-CoA_dh_N"/>
    <property type="match status" value="1"/>
</dbReference>
<dbReference type="Pfam" id="PF02770">
    <property type="entry name" value="Acyl-CoA_dh_M"/>
    <property type="match status" value="1"/>
</dbReference>
<comment type="similarity">
    <text evidence="3 10">Belongs to the acyl-CoA dehydrogenase family.</text>
</comment>
<evidence type="ECO:0000259" key="12">
    <source>
        <dbReference type="Pfam" id="PF02770"/>
    </source>
</evidence>
<evidence type="ECO:0000256" key="2">
    <source>
        <dbReference type="ARBA" id="ARBA00005102"/>
    </source>
</evidence>
<evidence type="ECO:0000313" key="15">
    <source>
        <dbReference type="Proteomes" id="UP000323380"/>
    </source>
</evidence>
<dbReference type="Pfam" id="PF00441">
    <property type="entry name" value="Acyl-CoA_dh_1"/>
    <property type="match status" value="1"/>
</dbReference>
<dbReference type="PROSITE" id="PS00073">
    <property type="entry name" value="ACYL_COA_DH_2"/>
    <property type="match status" value="1"/>
</dbReference>
<sequence length="390" mass="42899">MTRRRLYDDVHEEFRDSFRAFVAAEIVPHHDRWEESGRVDREMFAAAGEAGFLAMAVPPEYGGLGADDFRFNAVIGEELQRANVIGSGMCITLHNDVVLPYLLRFADEAQRRRWLPGMVTGELMGAISMTEPGAGSDLAALVTSARRDGADYVVNGAKTFVTNGLNADLVVLAVRTDPAERHKGVSLLVVEDGTPGFTRGRHLDKIGLRSQDTAELFFTDARVPVANRLGGEGEGFAILMRNLAQERLGLAVSAISAARAALSWTVDYCHQREAFGQPLMKHQNTRFTLADLAVQVDVGQTYVDSLVEAHGRGELTSEDAAKAKYWTTELQQTVVNRCLQLHGGYGFMREFPIARAYLDARIQTIFGGTNEIMKEIVARTLDAGRPAARR</sequence>
<dbReference type="InterPro" id="IPR050741">
    <property type="entry name" value="Acyl-CoA_dehydrogenase"/>
</dbReference>
<feature type="domain" description="Acyl-CoA dehydrogenase/oxidase C-terminal" evidence="11">
    <location>
        <begin position="233"/>
        <end position="380"/>
    </location>
</feature>
<organism evidence="14 15">
    <name type="scientific">Actinomadura chibensis</name>
    <dbReference type="NCBI Taxonomy" id="392828"/>
    <lineage>
        <taxon>Bacteria</taxon>
        <taxon>Bacillati</taxon>
        <taxon>Actinomycetota</taxon>
        <taxon>Actinomycetes</taxon>
        <taxon>Streptosporangiales</taxon>
        <taxon>Thermomonosporaceae</taxon>
        <taxon>Actinomadura</taxon>
    </lineage>
</organism>
<dbReference type="FunFam" id="2.40.110.10:FF:000002">
    <property type="entry name" value="Acyl-CoA dehydrogenase fadE12"/>
    <property type="match status" value="1"/>
</dbReference>
<keyword evidence="15" id="KW-1185">Reference proteome</keyword>
<dbReference type="InterPro" id="IPR009075">
    <property type="entry name" value="AcylCo_DH/oxidase_C"/>
</dbReference>
<feature type="domain" description="Acyl-CoA dehydrogenase/oxidase N-terminal" evidence="13">
    <location>
        <begin position="10"/>
        <end position="122"/>
    </location>
</feature>
<evidence type="ECO:0000259" key="11">
    <source>
        <dbReference type="Pfam" id="PF00441"/>
    </source>
</evidence>
<dbReference type="AlphaFoldDB" id="A0A5D0NIR1"/>
<evidence type="ECO:0000256" key="8">
    <source>
        <dbReference type="ARBA" id="ARBA00040394"/>
    </source>
</evidence>
<dbReference type="RefSeq" id="WP_067899437.1">
    <property type="nucleotide sequence ID" value="NZ_VSFG01000005.1"/>
</dbReference>
<protein>
    <recommendedName>
        <fullName evidence="8">Acyl-[acyl-carrier-protein] dehydrogenase MbtN</fullName>
    </recommendedName>
    <alternativeName>
        <fullName evidence="9">Mycobactin synthase protein N</fullName>
    </alternativeName>
</protein>
<dbReference type="GO" id="GO:0050660">
    <property type="term" value="F:flavin adenine dinucleotide binding"/>
    <property type="evidence" value="ECO:0007669"/>
    <property type="project" value="InterPro"/>
</dbReference>
<evidence type="ECO:0000256" key="4">
    <source>
        <dbReference type="ARBA" id="ARBA00022630"/>
    </source>
</evidence>
<dbReference type="SUPFAM" id="SSF56645">
    <property type="entry name" value="Acyl-CoA dehydrogenase NM domain-like"/>
    <property type="match status" value="1"/>
</dbReference>
<comment type="cofactor">
    <cofactor evidence="1 10">
        <name>FAD</name>
        <dbReference type="ChEBI" id="CHEBI:57692"/>
    </cofactor>
</comment>
<dbReference type="Gene3D" id="1.10.540.10">
    <property type="entry name" value="Acyl-CoA dehydrogenase/oxidase, N-terminal domain"/>
    <property type="match status" value="1"/>
</dbReference>
<dbReference type="InterPro" id="IPR009100">
    <property type="entry name" value="AcylCoA_DH/oxidase_NM_dom_sf"/>
</dbReference>
<keyword evidence="4 10" id="KW-0285">Flavoprotein</keyword>
<evidence type="ECO:0000313" key="14">
    <source>
        <dbReference type="EMBL" id="TYB44091.1"/>
    </source>
</evidence>
<dbReference type="Proteomes" id="UP000323380">
    <property type="component" value="Unassembled WGS sequence"/>
</dbReference>
<dbReference type="InterPro" id="IPR037069">
    <property type="entry name" value="AcylCoA_DH/ox_N_sf"/>
</dbReference>
<dbReference type="PANTHER" id="PTHR48083">
    <property type="entry name" value="MEDIUM-CHAIN SPECIFIC ACYL-COA DEHYDROGENASE, MITOCHONDRIAL-RELATED"/>
    <property type="match status" value="1"/>
</dbReference>
<reference evidence="14 15" key="1">
    <citation type="submission" date="2019-08" db="EMBL/GenBank/DDBJ databases">
        <title>Actinomadura sp. nov. CYP1-5 isolated from mountain soil.</title>
        <authorList>
            <person name="Songsumanus A."/>
            <person name="Kuncharoen N."/>
            <person name="Kudo T."/>
            <person name="Yuki M."/>
            <person name="Igarashi Y."/>
            <person name="Tanasupawat S."/>
        </authorList>
    </citation>
    <scope>NUCLEOTIDE SEQUENCE [LARGE SCALE GENOMIC DNA]</scope>
    <source>
        <strain evidence="14 15">JCM 14158</strain>
    </source>
</reference>
<comment type="caution">
    <text evidence="14">The sequence shown here is derived from an EMBL/GenBank/DDBJ whole genome shotgun (WGS) entry which is preliminary data.</text>
</comment>